<dbReference type="InterPro" id="IPR026213">
    <property type="entry name" value="GRINL1"/>
</dbReference>
<dbReference type="Proteomes" id="UP001221898">
    <property type="component" value="Unassembled WGS sequence"/>
</dbReference>
<feature type="region of interest" description="Disordered" evidence="1">
    <location>
        <begin position="317"/>
        <end position="336"/>
    </location>
</feature>
<dbReference type="PANTHER" id="PTHR23171:SF4">
    <property type="entry name" value="TUFTELIN"/>
    <property type="match status" value="1"/>
</dbReference>
<proteinExistence type="predicted"/>
<dbReference type="AlphaFoldDB" id="A0AAD7WCK5"/>
<dbReference type="Pfam" id="PF15328">
    <property type="entry name" value="GCOM2"/>
    <property type="match status" value="1"/>
</dbReference>
<gene>
    <name evidence="2" type="ORF">AAFF_G00087460</name>
</gene>
<name>A0AAD7WCK5_9TELE</name>
<evidence type="ECO:0000313" key="3">
    <source>
        <dbReference type="Proteomes" id="UP001221898"/>
    </source>
</evidence>
<dbReference type="PANTHER" id="PTHR23171">
    <property type="entry name" value="GDOWN1"/>
    <property type="match status" value="1"/>
</dbReference>
<dbReference type="InterPro" id="IPR051375">
    <property type="entry name" value="Tuftelin_GRINL1A/MYZAP/CCD68"/>
</dbReference>
<feature type="region of interest" description="Disordered" evidence="1">
    <location>
        <begin position="178"/>
        <end position="201"/>
    </location>
</feature>
<sequence length="336" mass="36778">MSSSWTERQGHIGDLQSKSKAELCEILLRQEKLLSNKRFVQSLPDKGSKISDLVHRVRIALAHHEEEEAKRDMLSSVRAEFQSKYQQALSQRQPANRMDATPTLESVKKQVSSSRASPAQGDVACNDTDGFGASAVASSTWTASGDGGVGARVPVTCDGTEDYGDLADALGKVTLSEDAVGPSRPSAAEARDKQQQQQLQKKSHYIEILHKTEMNLTTNRPRFKPNQLARKSNGSTPSSSSPARRQRDLKHLDDITAAKLPPLHHSPALLLSLDESAALQQEQNRKQEELQAKMAALKLSERLGASEMRSYSPEGGLVAGYREVHDNGTQLSSEED</sequence>
<dbReference type="GO" id="GO:0035556">
    <property type="term" value="P:intracellular signal transduction"/>
    <property type="evidence" value="ECO:0007669"/>
    <property type="project" value="TreeGrafter"/>
</dbReference>
<dbReference type="EMBL" id="JAINUG010000155">
    <property type="protein sequence ID" value="KAJ8391605.1"/>
    <property type="molecule type" value="Genomic_DNA"/>
</dbReference>
<feature type="compositionally biased region" description="Low complexity" evidence="1">
    <location>
        <begin position="232"/>
        <end position="241"/>
    </location>
</feature>
<accession>A0AAD7WCK5</accession>
<feature type="region of interest" description="Disordered" evidence="1">
    <location>
        <begin position="213"/>
        <end position="247"/>
    </location>
</feature>
<feature type="region of interest" description="Disordered" evidence="1">
    <location>
        <begin position="88"/>
        <end position="122"/>
    </location>
</feature>
<evidence type="ECO:0000256" key="1">
    <source>
        <dbReference type="SAM" id="MobiDB-lite"/>
    </source>
</evidence>
<organism evidence="2 3">
    <name type="scientific">Aldrovandia affinis</name>
    <dbReference type="NCBI Taxonomy" id="143900"/>
    <lineage>
        <taxon>Eukaryota</taxon>
        <taxon>Metazoa</taxon>
        <taxon>Chordata</taxon>
        <taxon>Craniata</taxon>
        <taxon>Vertebrata</taxon>
        <taxon>Euteleostomi</taxon>
        <taxon>Actinopterygii</taxon>
        <taxon>Neopterygii</taxon>
        <taxon>Teleostei</taxon>
        <taxon>Notacanthiformes</taxon>
        <taxon>Halosauridae</taxon>
        <taxon>Aldrovandia</taxon>
    </lineage>
</organism>
<dbReference type="GO" id="GO:0005634">
    <property type="term" value="C:nucleus"/>
    <property type="evidence" value="ECO:0007669"/>
    <property type="project" value="InterPro"/>
</dbReference>
<evidence type="ECO:0000313" key="2">
    <source>
        <dbReference type="EMBL" id="KAJ8391605.1"/>
    </source>
</evidence>
<evidence type="ECO:0008006" key="4">
    <source>
        <dbReference type="Google" id="ProtNLM"/>
    </source>
</evidence>
<dbReference type="GO" id="GO:0003711">
    <property type="term" value="F:transcription elongation factor activity"/>
    <property type="evidence" value="ECO:0007669"/>
    <property type="project" value="InterPro"/>
</dbReference>
<protein>
    <recommendedName>
        <fullName evidence="4">RNA polymerase II subunit M</fullName>
    </recommendedName>
</protein>
<dbReference type="PRINTS" id="PR02085">
    <property type="entry name" value="POLR2GRINL1"/>
</dbReference>
<reference evidence="2" key="1">
    <citation type="journal article" date="2023" name="Science">
        <title>Genome structures resolve the early diversification of teleost fishes.</title>
        <authorList>
            <person name="Parey E."/>
            <person name="Louis A."/>
            <person name="Montfort J."/>
            <person name="Bouchez O."/>
            <person name="Roques C."/>
            <person name="Iampietro C."/>
            <person name="Lluch J."/>
            <person name="Castinel A."/>
            <person name="Donnadieu C."/>
            <person name="Desvignes T."/>
            <person name="Floi Bucao C."/>
            <person name="Jouanno E."/>
            <person name="Wen M."/>
            <person name="Mejri S."/>
            <person name="Dirks R."/>
            <person name="Jansen H."/>
            <person name="Henkel C."/>
            <person name="Chen W.J."/>
            <person name="Zahm M."/>
            <person name="Cabau C."/>
            <person name="Klopp C."/>
            <person name="Thompson A.W."/>
            <person name="Robinson-Rechavi M."/>
            <person name="Braasch I."/>
            <person name="Lecointre G."/>
            <person name="Bobe J."/>
            <person name="Postlethwait J.H."/>
            <person name="Berthelot C."/>
            <person name="Roest Crollius H."/>
            <person name="Guiguen Y."/>
        </authorList>
    </citation>
    <scope>NUCLEOTIDE SEQUENCE</scope>
    <source>
        <strain evidence="2">NC1722</strain>
    </source>
</reference>
<feature type="compositionally biased region" description="Polar residues" evidence="1">
    <location>
        <begin position="327"/>
        <end position="336"/>
    </location>
</feature>
<comment type="caution">
    <text evidence="2">The sequence shown here is derived from an EMBL/GenBank/DDBJ whole genome shotgun (WGS) entry which is preliminary data.</text>
</comment>
<keyword evidence="3" id="KW-1185">Reference proteome</keyword>
<dbReference type="GO" id="GO:0006368">
    <property type="term" value="P:transcription elongation by RNA polymerase II"/>
    <property type="evidence" value="ECO:0007669"/>
    <property type="project" value="InterPro"/>
</dbReference>